<keyword evidence="3" id="KW-1185">Reference proteome</keyword>
<feature type="region of interest" description="Disordered" evidence="1">
    <location>
        <begin position="335"/>
        <end position="359"/>
    </location>
</feature>
<dbReference type="EMBL" id="JARKIB010000273">
    <property type="protein sequence ID" value="KAJ7717702.1"/>
    <property type="molecule type" value="Genomic_DNA"/>
</dbReference>
<name>A0AAD7HDP2_9AGAR</name>
<evidence type="ECO:0008006" key="4">
    <source>
        <dbReference type="Google" id="ProtNLM"/>
    </source>
</evidence>
<sequence>MRSSPRSLSIFFPSTPKLLQSSAPPLRTYLGICRKWRGIALSTPALWRGITLPLSNGKRCDQKFRLLEIWLQRSGSCLLSIHMDLDVDPDDIGMHFGGDANPNLAATWDLFTHAIAAHSARWEYLHLYSFTRPFPSVTAPLPFLRALTMGSVKPIVNGAPDTDSLAQALHAAPRLQNITVAFWREHCISLYPWSQLTRFTGDSILPHLCVDILTRAHNLTYCDMFVCAHLAHEMIQTSQNVTHRKLSSFILRGYLPGGMPWKLLDVLTLPALRKFEIGERFLPGDRIGLLKSFISRSRCNIQELYMPFFNEPFLESCRLALPTVSIVDGSLDSGNPWSIPGDEAKENSDADSDSEFDGP</sequence>
<protein>
    <recommendedName>
        <fullName evidence="4">F-box domain-containing protein</fullName>
    </recommendedName>
</protein>
<gene>
    <name evidence="2" type="ORF">B0H16DRAFT_435024</name>
</gene>
<accession>A0AAD7HDP2</accession>
<reference evidence="2" key="1">
    <citation type="submission" date="2023-03" db="EMBL/GenBank/DDBJ databases">
        <title>Massive genome expansion in bonnet fungi (Mycena s.s.) driven by repeated elements and novel gene families across ecological guilds.</title>
        <authorList>
            <consortium name="Lawrence Berkeley National Laboratory"/>
            <person name="Harder C.B."/>
            <person name="Miyauchi S."/>
            <person name="Viragh M."/>
            <person name="Kuo A."/>
            <person name="Thoen E."/>
            <person name="Andreopoulos B."/>
            <person name="Lu D."/>
            <person name="Skrede I."/>
            <person name="Drula E."/>
            <person name="Henrissat B."/>
            <person name="Morin E."/>
            <person name="Kohler A."/>
            <person name="Barry K."/>
            <person name="LaButti K."/>
            <person name="Morin E."/>
            <person name="Salamov A."/>
            <person name="Lipzen A."/>
            <person name="Mereny Z."/>
            <person name="Hegedus B."/>
            <person name="Baldrian P."/>
            <person name="Stursova M."/>
            <person name="Weitz H."/>
            <person name="Taylor A."/>
            <person name="Grigoriev I.V."/>
            <person name="Nagy L.G."/>
            <person name="Martin F."/>
            <person name="Kauserud H."/>
        </authorList>
    </citation>
    <scope>NUCLEOTIDE SEQUENCE</scope>
    <source>
        <strain evidence="2">CBHHK182m</strain>
    </source>
</reference>
<evidence type="ECO:0000256" key="1">
    <source>
        <dbReference type="SAM" id="MobiDB-lite"/>
    </source>
</evidence>
<evidence type="ECO:0000313" key="3">
    <source>
        <dbReference type="Proteomes" id="UP001215598"/>
    </source>
</evidence>
<comment type="caution">
    <text evidence="2">The sequence shown here is derived from an EMBL/GenBank/DDBJ whole genome shotgun (WGS) entry which is preliminary data.</text>
</comment>
<evidence type="ECO:0000313" key="2">
    <source>
        <dbReference type="EMBL" id="KAJ7717702.1"/>
    </source>
</evidence>
<feature type="compositionally biased region" description="Acidic residues" evidence="1">
    <location>
        <begin position="349"/>
        <end position="359"/>
    </location>
</feature>
<organism evidence="2 3">
    <name type="scientific">Mycena metata</name>
    <dbReference type="NCBI Taxonomy" id="1033252"/>
    <lineage>
        <taxon>Eukaryota</taxon>
        <taxon>Fungi</taxon>
        <taxon>Dikarya</taxon>
        <taxon>Basidiomycota</taxon>
        <taxon>Agaricomycotina</taxon>
        <taxon>Agaricomycetes</taxon>
        <taxon>Agaricomycetidae</taxon>
        <taxon>Agaricales</taxon>
        <taxon>Marasmiineae</taxon>
        <taxon>Mycenaceae</taxon>
        <taxon>Mycena</taxon>
    </lineage>
</organism>
<dbReference type="AlphaFoldDB" id="A0AAD7HDP2"/>
<proteinExistence type="predicted"/>
<dbReference type="Proteomes" id="UP001215598">
    <property type="component" value="Unassembled WGS sequence"/>
</dbReference>